<evidence type="ECO:0000256" key="7">
    <source>
        <dbReference type="ARBA" id="ARBA00022550"/>
    </source>
</evidence>
<comment type="pathway">
    <text evidence="3">Polyol metabolism; myo-inositol biosynthesis; myo-inositol from D-glucose 6-phosphate: step 1/2.</text>
</comment>
<evidence type="ECO:0000313" key="13">
    <source>
        <dbReference type="EMBL" id="PNX76770.1"/>
    </source>
</evidence>
<comment type="cofactor">
    <cofactor evidence="2">
        <name>NAD(+)</name>
        <dbReference type="ChEBI" id="CHEBI:57540"/>
    </cofactor>
</comment>
<dbReference type="EMBL" id="ASHM01031252">
    <property type="protein sequence ID" value="PNX76770.1"/>
    <property type="molecule type" value="Genomic_DNA"/>
</dbReference>
<dbReference type="GO" id="GO:0006021">
    <property type="term" value="P:inositol biosynthetic process"/>
    <property type="evidence" value="ECO:0007669"/>
    <property type="project" value="UniProtKB-UniPathway"/>
</dbReference>
<evidence type="ECO:0000256" key="5">
    <source>
        <dbReference type="ARBA" id="ARBA00012125"/>
    </source>
</evidence>
<dbReference type="SUPFAM" id="SSF51735">
    <property type="entry name" value="NAD(P)-binding Rossmann-fold domains"/>
    <property type="match status" value="1"/>
</dbReference>
<proteinExistence type="inferred from homology"/>
<dbReference type="Proteomes" id="UP000236291">
    <property type="component" value="Unassembled WGS sequence"/>
</dbReference>
<dbReference type="InterPro" id="IPR013021">
    <property type="entry name" value="Myo-inos-1-P_Synthase_GAPDH"/>
</dbReference>
<feature type="domain" description="Myo-inositol-1-phosphate synthase GAPDH-like" evidence="12">
    <location>
        <begin position="112"/>
        <end position="173"/>
    </location>
</feature>
<dbReference type="InterPro" id="IPR002587">
    <property type="entry name" value="Myo-inos-1-P_Synthase"/>
</dbReference>
<evidence type="ECO:0000256" key="11">
    <source>
        <dbReference type="ARBA" id="ARBA00023264"/>
    </source>
</evidence>
<gene>
    <name evidence="13" type="ORF">L195_g032728</name>
</gene>
<dbReference type="SUPFAM" id="SSF55347">
    <property type="entry name" value="Glyceraldehyde-3-phosphate dehydrogenase-like, C-terminal domain"/>
    <property type="match status" value="1"/>
</dbReference>
<protein>
    <recommendedName>
        <fullName evidence="5">inositol-3-phosphate synthase</fullName>
        <ecNumber evidence="5">5.5.1.4</ecNumber>
    </recommendedName>
</protein>
<dbReference type="GO" id="GO:0008654">
    <property type="term" value="P:phospholipid biosynthetic process"/>
    <property type="evidence" value="ECO:0007669"/>
    <property type="project" value="UniProtKB-KW"/>
</dbReference>
<evidence type="ECO:0000256" key="10">
    <source>
        <dbReference type="ARBA" id="ARBA00023235"/>
    </source>
</evidence>
<reference evidence="13 14" key="2">
    <citation type="journal article" date="2017" name="Front. Plant Sci.">
        <title>Gene Classification and Mining of Molecular Markers Useful in Red Clover (Trifolium pratense) Breeding.</title>
        <authorList>
            <person name="Istvanek J."/>
            <person name="Dluhosova J."/>
            <person name="Dluhos P."/>
            <person name="Patkova L."/>
            <person name="Nedelnik J."/>
            <person name="Repkova J."/>
        </authorList>
    </citation>
    <scope>NUCLEOTIDE SEQUENCE [LARGE SCALE GENOMIC DNA]</scope>
    <source>
        <strain evidence="14">cv. Tatra</strain>
        <tissue evidence="13">Young leaves</tissue>
    </source>
</reference>
<evidence type="ECO:0000256" key="6">
    <source>
        <dbReference type="ARBA" id="ARBA00022516"/>
    </source>
</evidence>
<keyword evidence="9" id="KW-0594">Phospholipid biosynthesis</keyword>
<dbReference type="PANTHER" id="PTHR11510">
    <property type="entry name" value="MYO-INOSITOL-1 PHOSPHATE SYNTHASE"/>
    <property type="match status" value="1"/>
</dbReference>
<dbReference type="STRING" id="57577.A0A2K3LE21"/>
<keyword evidence="8" id="KW-0443">Lipid metabolism</keyword>
<evidence type="ECO:0000313" key="14">
    <source>
        <dbReference type="Proteomes" id="UP000236291"/>
    </source>
</evidence>
<organism evidence="13 14">
    <name type="scientific">Trifolium pratense</name>
    <name type="common">Red clover</name>
    <dbReference type="NCBI Taxonomy" id="57577"/>
    <lineage>
        <taxon>Eukaryota</taxon>
        <taxon>Viridiplantae</taxon>
        <taxon>Streptophyta</taxon>
        <taxon>Embryophyta</taxon>
        <taxon>Tracheophyta</taxon>
        <taxon>Spermatophyta</taxon>
        <taxon>Magnoliopsida</taxon>
        <taxon>eudicotyledons</taxon>
        <taxon>Gunneridae</taxon>
        <taxon>Pentapetalae</taxon>
        <taxon>rosids</taxon>
        <taxon>fabids</taxon>
        <taxon>Fabales</taxon>
        <taxon>Fabaceae</taxon>
        <taxon>Papilionoideae</taxon>
        <taxon>50 kb inversion clade</taxon>
        <taxon>NPAAA clade</taxon>
        <taxon>Hologalegina</taxon>
        <taxon>IRL clade</taxon>
        <taxon>Trifolieae</taxon>
        <taxon>Trifolium</taxon>
    </lineage>
</organism>
<dbReference type="EC" id="5.5.1.4" evidence="5"/>
<comment type="catalytic activity">
    <reaction evidence="1">
        <text>D-glucose 6-phosphate = 1D-myo-inositol 3-phosphate</text>
        <dbReference type="Rhea" id="RHEA:10716"/>
        <dbReference type="ChEBI" id="CHEBI:58401"/>
        <dbReference type="ChEBI" id="CHEBI:61548"/>
        <dbReference type="EC" id="5.5.1.4"/>
    </reaction>
</comment>
<accession>A0A2K3LE21</accession>
<evidence type="ECO:0000256" key="4">
    <source>
        <dbReference type="ARBA" id="ARBA00010813"/>
    </source>
</evidence>
<evidence type="ECO:0000256" key="2">
    <source>
        <dbReference type="ARBA" id="ARBA00001911"/>
    </source>
</evidence>
<feature type="non-terminal residue" evidence="13">
    <location>
        <position position="177"/>
    </location>
</feature>
<evidence type="ECO:0000256" key="1">
    <source>
        <dbReference type="ARBA" id="ARBA00000113"/>
    </source>
</evidence>
<keyword evidence="11" id="KW-1208">Phospholipid metabolism</keyword>
<dbReference type="UniPathway" id="UPA00823">
    <property type="reaction ID" value="UER00787"/>
</dbReference>
<dbReference type="GO" id="GO:0004512">
    <property type="term" value="F:inositol-3-phosphate synthase activity"/>
    <property type="evidence" value="ECO:0007669"/>
    <property type="project" value="UniProtKB-EC"/>
</dbReference>
<comment type="similarity">
    <text evidence="4">Belongs to the myo-inositol 1-phosphate synthase family.</text>
</comment>
<dbReference type="AlphaFoldDB" id="A0A2K3LE21"/>
<sequence>MDHEFTITRFSNRPFPKNAILISDSEITIANPNFSSNLKSPSYEEILKSGFPFSNVSHSATDDLRGSLKKLPTLENLLASVDENQSEISLSTLFALACVLENEQFDHGDGFKTKMKSLLVDFIVGAGIKPTSRVSYNHLGNNDEMNLSAPQTFCSKEISKSNVVDVMVNNNAILYGL</sequence>
<keyword evidence="7" id="KW-0398">Inositol biosynthesis</keyword>
<evidence type="ECO:0000256" key="3">
    <source>
        <dbReference type="ARBA" id="ARBA00005117"/>
    </source>
</evidence>
<dbReference type="Gene3D" id="3.30.360.10">
    <property type="entry name" value="Dihydrodipicolinate Reductase, domain 2"/>
    <property type="match status" value="1"/>
</dbReference>
<reference evidence="13 14" key="1">
    <citation type="journal article" date="2014" name="Am. J. Bot.">
        <title>Genome assembly and annotation for red clover (Trifolium pratense; Fabaceae).</title>
        <authorList>
            <person name="Istvanek J."/>
            <person name="Jaros M."/>
            <person name="Krenek A."/>
            <person name="Repkova J."/>
        </authorList>
    </citation>
    <scope>NUCLEOTIDE SEQUENCE [LARGE SCALE GENOMIC DNA]</scope>
    <source>
        <strain evidence="14">cv. Tatra</strain>
        <tissue evidence="13">Young leaves</tissue>
    </source>
</reference>
<keyword evidence="10" id="KW-0413">Isomerase</keyword>
<dbReference type="InterPro" id="IPR036291">
    <property type="entry name" value="NAD(P)-bd_dom_sf"/>
</dbReference>
<evidence type="ECO:0000256" key="8">
    <source>
        <dbReference type="ARBA" id="ARBA00023098"/>
    </source>
</evidence>
<dbReference type="Pfam" id="PF01658">
    <property type="entry name" value="Inos-1-P_synth"/>
    <property type="match status" value="1"/>
</dbReference>
<keyword evidence="6" id="KW-0444">Lipid biosynthesis</keyword>
<name>A0A2K3LE21_TRIPR</name>
<evidence type="ECO:0000256" key="9">
    <source>
        <dbReference type="ARBA" id="ARBA00023209"/>
    </source>
</evidence>
<comment type="caution">
    <text evidence="13">The sequence shown here is derived from an EMBL/GenBank/DDBJ whole genome shotgun (WGS) entry which is preliminary data.</text>
</comment>
<evidence type="ECO:0000259" key="12">
    <source>
        <dbReference type="Pfam" id="PF01658"/>
    </source>
</evidence>